<dbReference type="AlphaFoldDB" id="A0AAN4Z197"/>
<evidence type="ECO:0000313" key="2">
    <source>
        <dbReference type="Proteomes" id="UP001328107"/>
    </source>
</evidence>
<dbReference type="Proteomes" id="UP001328107">
    <property type="component" value="Unassembled WGS sequence"/>
</dbReference>
<evidence type="ECO:0000313" key="1">
    <source>
        <dbReference type="EMBL" id="GMR31449.1"/>
    </source>
</evidence>
<feature type="non-terminal residue" evidence="1">
    <location>
        <position position="1"/>
    </location>
</feature>
<reference evidence="2" key="1">
    <citation type="submission" date="2022-10" db="EMBL/GenBank/DDBJ databases">
        <title>Genome assembly of Pristionchus species.</title>
        <authorList>
            <person name="Yoshida K."/>
            <person name="Sommer R.J."/>
        </authorList>
    </citation>
    <scope>NUCLEOTIDE SEQUENCE [LARGE SCALE GENOMIC DNA]</scope>
    <source>
        <strain evidence="2">RS5460</strain>
    </source>
</reference>
<comment type="caution">
    <text evidence="1">The sequence shown here is derived from an EMBL/GenBank/DDBJ whole genome shotgun (WGS) entry which is preliminary data.</text>
</comment>
<sequence length="72" mass="8233">IKEFKNIGHLTIRFEFFVCIMDDSFFIDFIQSCHGLMMLGVKQIAAKAIHTVYNSMAEGTGKCRKLKCELLT</sequence>
<gene>
    <name evidence="1" type="ORF">PMAYCL1PPCAC_01644</name>
</gene>
<feature type="non-terminal residue" evidence="1">
    <location>
        <position position="72"/>
    </location>
</feature>
<protein>
    <submittedName>
        <fullName evidence="1">Uncharacterized protein</fullName>
    </submittedName>
</protein>
<keyword evidence="2" id="KW-1185">Reference proteome</keyword>
<name>A0AAN4Z197_9BILA</name>
<proteinExistence type="predicted"/>
<accession>A0AAN4Z197</accession>
<organism evidence="1 2">
    <name type="scientific">Pristionchus mayeri</name>
    <dbReference type="NCBI Taxonomy" id="1317129"/>
    <lineage>
        <taxon>Eukaryota</taxon>
        <taxon>Metazoa</taxon>
        <taxon>Ecdysozoa</taxon>
        <taxon>Nematoda</taxon>
        <taxon>Chromadorea</taxon>
        <taxon>Rhabditida</taxon>
        <taxon>Rhabditina</taxon>
        <taxon>Diplogasteromorpha</taxon>
        <taxon>Diplogasteroidea</taxon>
        <taxon>Neodiplogasteridae</taxon>
        <taxon>Pristionchus</taxon>
    </lineage>
</organism>
<dbReference type="EMBL" id="BTRK01000001">
    <property type="protein sequence ID" value="GMR31449.1"/>
    <property type="molecule type" value="Genomic_DNA"/>
</dbReference>